<organism evidence="1 2">
    <name type="scientific">Lentzea albida</name>
    <dbReference type="NCBI Taxonomy" id="65499"/>
    <lineage>
        <taxon>Bacteria</taxon>
        <taxon>Bacillati</taxon>
        <taxon>Actinomycetota</taxon>
        <taxon>Actinomycetes</taxon>
        <taxon>Pseudonocardiales</taxon>
        <taxon>Pseudonocardiaceae</taxon>
        <taxon>Lentzea</taxon>
    </lineage>
</organism>
<name>A0A1H9TW52_9PSEU</name>
<accession>A0A1H9TW52</accession>
<sequence>MRVRCQLRWSGDVDEYCLWWYADRPMFVRTLTMDVREIVRDQRGKAYVQVFLGSVDSLVLDAEDGYLSLRLDRWVVQGQGAIAIW</sequence>
<evidence type="ECO:0000313" key="1">
    <source>
        <dbReference type="EMBL" id="SES00983.1"/>
    </source>
</evidence>
<protein>
    <submittedName>
        <fullName evidence="1">Uncharacterized protein</fullName>
    </submittedName>
</protein>
<dbReference type="RefSeq" id="WP_143091760.1">
    <property type="nucleotide sequence ID" value="NZ_FOFV01000014.1"/>
</dbReference>
<gene>
    <name evidence="1" type="ORF">SAMN04488000_114207</name>
</gene>
<dbReference type="EMBL" id="FOFV01000014">
    <property type="protein sequence ID" value="SES00983.1"/>
    <property type="molecule type" value="Genomic_DNA"/>
</dbReference>
<proteinExistence type="predicted"/>
<dbReference type="Proteomes" id="UP000199503">
    <property type="component" value="Unassembled WGS sequence"/>
</dbReference>
<keyword evidence="2" id="KW-1185">Reference proteome</keyword>
<dbReference type="OrthoDB" id="3664351at2"/>
<dbReference type="AlphaFoldDB" id="A0A1H9TW52"/>
<reference evidence="2" key="1">
    <citation type="submission" date="2016-10" db="EMBL/GenBank/DDBJ databases">
        <authorList>
            <person name="Varghese N."/>
            <person name="Submissions S."/>
        </authorList>
    </citation>
    <scope>NUCLEOTIDE SEQUENCE [LARGE SCALE GENOMIC DNA]</scope>
    <source>
        <strain evidence="2">DSM 44437</strain>
    </source>
</reference>
<evidence type="ECO:0000313" key="2">
    <source>
        <dbReference type="Proteomes" id="UP000199503"/>
    </source>
</evidence>